<dbReference type="Gene3D" id="1.10.8.60">
    <property type="match status" value="1"/>
</dbReference>
<reference evidence="6" key="1">
    <citation type="journal article" date="2019" name="Int. J. Syst. Evol. Microbiol.">
        <title>The Global Catalogue of Microorganisms (GCM) 10K type strain sequencing project: providing services to taxonomists for standard genome sequencing and annotation.</title>
        <authorList>
            <consortium name="The Broad Institute Genomics Platform"/>
            <consortium name="The Broad Institute Genome Sequencing Center for Infectious Disease"/>
            <person name="Wu L."/>
            <person name="Ma J."/>
        </authorList>
    </citation>
    <scope>NUCLEOTIDE SEQUENCE [LARGE SCALE GENOMIC DNA]</scope>
    <source>
        <strain evidence="6">JCM 17250</strain>
    </source>
</reference>
<dbReference type="CDD" id="cd00009">
    <property type="entry name" value="AAA"/>
    <property type="match status" value="1"/>
</dbReference>
<proteinExistence type="inferred from homology"/>
<dbReference type="Pfam" id="PF00004">
    <property type="entry name" value="AAA"/>
    <property type="match status" value="1"/>
</dbReference>
<dbReference type="InterPro" id="IPR003593">
    <property type="entry name" value="AAA+_ATPase"/>
</dbReference>
<evidence type="ECO:0000256" key="3">
    <source>
        <dbReference type="ARBA" id="ARBA00022840"/>
    </source>
</evidence>
<dbReference type="Gene3D" id="3.40.50.300">
    <property type="entry name" value="P-loop containing nucleotide triphosphate hydrolases"/>
    <property type="match status" value="1"/>
</dbReference>
<dbReference type="PRINTS" id="PR00819">
    <property type="entry name" value="CBXCFQXSUPER"/>
</dbReference>
<feature type="domain" description="AAA+ ATPase" evidence="4">
    <location>
        <begin position="76"/>
        <end position="214"/>
    </location>
</feature>
<keyword evidence="6" id="KW-1185">Reference proteome</keyword>
<dbReference type="SUPFAM" id="SSF52540">
    <property type="entry name" value="P-loop containing nucleoside triphosphate hydrolases"/>
    <property type="match status" value="1"/>
</dbReference>
<evidence type="ECO:0000256" key="2">
    <source>
        <dbReference type="ARBA" id="ARBA00022741"/>
    </source>
</evidence>
<dbReference type="SMART" id="SM00382">
    <property type="entry name" value="AAA"/>
    <property type="match status" value="1"/>
</dbReference>
<gene>
    <name evidence="5" type="primary">spoVK</name>
    <name evidence="5" type="ORF">GCM10022410_03320</name>
</gene>
<dbReference type="Proteomes" id="UP001501734">
    <property type="component" value="Unassembled WGS sequence"/>
</dbReference>
<keyword evidence="2" id="KW-0547">Nucleotide-binding</keyword>
<accession>A0ABP7V4R5</accession>
<evidence type="ECO:0000256" key="1">
    <source>
        <dbReference type="ARBA" id="ARBA00010378"/>
    </source>
</evidence>
<dbReference type="InterPro" id="IPR000641">
    <property type="entry name" value="CbxX/CfxQ"/>
</dbReference>
<protein>
    <submittedName>
        <fullName evidence="5">Stage V sporulation protein K</fullName>
    </submittedName>
</protein>
<evidence type="ECO:0000313" key="6">
    <source>
        <dbReference type="Proteomes" id="UP001501734"/>
    </source>
</evidence>
<dbReference type="RefSeq" id="WP_425549040.1">
    <property type="nucleotide sequence ID" value="NZ_BAABDL010000017.1"/>
</dbReference>
<name>A0ABP7V4R5_9BACI</name>
<comment type="similarity">
    <text evidence="1">Belongs to the CbxX/CfxQ family.</text>
</comment>
<evidence type="ECO:0000259" key="4">
    <source>
        <dbReference type="SMART" id="SM00382"/>
    </source>
</evidence>
<evidence type="ECO:0000313" key="5">
    <source>
        <dbReference type="EMBL" id="GAA4059558.1"/>
    </source>
</evidence>
<dbReference type="PANTHER" id="PTHR43392">
    <property type="entry name" value="AAA-TYPE ATPASE FAMILY PROTEIN / ANKYRIN REPEAT FAMILY PROTEIN"/>
    <property type="match status" value="1"/>
</dbReference>
<comment type="caution">
    <text evidence="5">The sequence shown here is derived from an EMBL/GenBank/DDBJ whole genome shotgun (WGS) entry which is preliminary data.</text>
</comment>
<dbReference type="InterPro" id="IPR041627">
    <property type="entry name" value="AAA_lid_6"/>
</dbReference>
<dbReference type="InterPro" id="IPR003959">
    <property type="entry name" value="ATPase_AAA_core"/>
</dbReference>
<keyword evidence="3" id="KW-0067">ATP-binding</keyword>
<dbReference type="Pfam" id="PF17866">
    <property type="entry name" value="AAA_lid_6"/>
    <property type="match status" value="1"/>
</dbReference>
<sequence length="299" mass="34355">MTPRVNQINIILHDQKHDQKRVQLDKVVIPNPFEQIEKKLTGLVGLDFIYDQMVEIYALIEINKRRQSANLKVEPQTLHMLFKGNPGTGKTTVARLLAKWFVELGVLAEQKVIEVDRADLVGEYIGQTAHKTRDLIKRAQGGVLFIDEAYSLARGGTKDFGKEAIDMLVTHMDNHQQSFVLILAGYPKQMDYFLKTNPGLRSRFPFIIEFKDYDADQLLAIAKQMVAKRDYILTKEAEFKLFHLIKKKIDLESNVNFSNGRFVRNLVEKIIRNQSIRLVKQQVYDGDILVLLTADDILT</sequence>
<dbReference type="PANTHER" id="PTHR43392:SF2">
    <property type="entry name" value="AAA-TYPE ATPASE FAMILY PROTEIN _ ANKYRIN REPEAT FAMILY PROTEIN"/>
    <property type="match status" value="1"/>
</dbReference>
<dbReference type="InterPro" id="IPR050773">
    <property type="entry name" value="CbxX/CfxQ_RuBisCO_ESX"/>
</dbReference>
<dbReference type="EMBL" id="BAABDL010000017">
    <property type="protein sequence ID" value="GAA4059558.1"/>
    <property type="molecule type" value="Genomic_DNA"/>
</dbReference>
<organism evidence="5 6">
    <name type="scientific">Amphibacillus indicireducens</name>
    <dbReference type="NCBI Taxonomy" id="1076330"/>
    <lineage>
        <taxon>Bacteria</taxon>
        <taxon>Bacillati</taxon>
        <taxon>Bacillota</taxon>
        <taxon>Bacilli</taxon>
        <taxon>Bacillales</taxon>
        <taxon>Bacillaceae</taxon>
        <taxon>Amphibacillus</taxon>
    </lineage>
</organism>
<dbReference type="InterPro" id="IPR027417">
    <property type="entry name" value="P-loop_NTPase"/>
</dbReference>